<sequence length="275" mass="31166">MAAAIPCAIPPTIRDRRMRLRCNPIRCGNNFARCVRERTQRVFEGLKSLRDDYQEREMFCDSAIRRDLRRALVVCLGFVVLSDGSRSNVSLSCSNRSACRESYACETSQRSARDGTSTSIDLLSAERVRVVCASAHMLRFKLTTIHSGSARERARALWSAHLPYFRFVILTTCGRIDARRRRRAYTRMRNEVRDVFAPCCRRSPTRILGIPLAIQDNASLTEWMQSDCPTWTAFIGRKNIGAALRAVLISRRVVSTMARREGRRRGSAALTRTGG</sequence>
<gene>
    <name evidence="1" type="ORF">SAMN04487926_10682</name>
</gene>
<keyword evidence="2" id="KW-1185">Reference proteome</keyword>
<reference evidence="1" key="1">
    <citation type="submission" date="2016-10" db="EMBL/GenBank/DDBJ databases">
        <authorList>
            <person name="Varghese N."/>
            <person name="Submissions S."/>
        </authorList>
    </citation>
    <scope>NUCLEOTIDE SEQUENCE [LARGE SCALE GENOMIC DNA]</scope>
    <source>
        <strain evidence="1">YR281</strain>
    </source>
</reference>
<proteinExistence type="predicted"/>
<protein>
    <submittedName>
        <fullName evidence="1">Uncharacterized protein</fullName>
    </submittedName>
</protein>
<dbReference type="Proteomes" id="UP000198900">
    <property type="component" value="Unassembled WGS sequence"/>
</dbReference>
<evidence type="ECO:0000313" key="1">
    <source>
        <dbReference type="EMBL" id="SDH61759.1"/>
    </source>
</evidence>
<dbReference type="AlphaFoldDB" id="A0A7Z7FG98"/>
<accession>A0A7Z7FG98</accession>
<name>A0A7Z7FG98_9BURK</name>
<dbReference type="EMBL" id="FNDI01000006">
    <property type="protein sequence ID" value="SDH61759.1"/>
    <property type="molecule type" value="Genomic_DNA"/>
</dbReference>
<comment type="caution">
    <text evidence="1">The sequence shown here is derived from an EMBL/GenBank/DDBJ whole genome shotgun (WGS) entry which is preliminary data.</text>
</comment>
<organism evidence="1 2">
    <name type="scientific">Paraburkholderia steynii</name>
    <dbReference type="NCBI Taxonomy" id="1245441"/>
    <lineage>
        <taxon>Bacteria</taxon>
        <taxon>Pseudomonadati</taxon>
        <taxon>Pseudomonadota</taxon>
        <taxon>Betaproteobacteria</taxon>
        <taxon>Burkholderiales</taxon>
        <taxon>Burkholderiaceae</taxon>
        <taxon>Paraburkholderia</taxon>
    </lineage>
</organism>
<evidence type="ECO:0000313" key="2">
    <source>
        <dbReference type="Proteomes" id="UP000198900"/>
    </source>
</evidence>